<dbReference type="InterPro" id="IPR023430">
    <property type="entry name" value="Pept_HybD-like_dom_sf"/>
</dbReference>
<accession>A0A1M4WLJ4</accession>
<dbReference type="EMBL" id="FQVH01000006">
    <property type="protein sequence ID" value="SHE82065.1"/>
    <property type="molecule type" value="Genomic_DNA"/>
</dbReference>
<reference evidence="1 2" key="1">
    <citation type="submission" date="2016-11" db="EMBL/GenBank/DDBJ databases">
        <authorList>
            <person name="Jaros S."/>
            <person name="Januszkiewicz K."/>
            <person name="Wedrychowicz H."/>
        </authorList>
    </citation>
    <scope>NUCLEOTIDE SEQUENCE [LARGE SCALE GENOMIC DNA]</scope>
    <source>
        <strain evidence="1 2">DSM 17918</strain>
    </source>
</reference>
<sequence>MAFLPGRIDERINYTHPNAINFLTNILCNLIAHDDVFLCIGTDKYIGDALGPIVGNNLIKMHPDLKVYGTLKEPVHAINIVKTMHMVKKKHPTSRIVAIDACLGEPSSIGDICIKNQPLFPGKGVGKNLPPVGDISIIGIIDVYEMYSLRNTRLSLIMDMADIISLSISMSLHSLQYRQYR</sequence>
<name>A0A1M4WLJ4_9THEO</name>
<proteinExistence type="predicted"/>
<dbReference type="AlphaFoldDB" id="A0A1M4WLJ4"/>
<dbReference type="NCBIfam" id="TIGR02841">
    <property type="entry name" value="spore_YyaC"/>
    <property type="match status" value="1"/>
</dbReference>
<protein>
    <submittedName>
        <fullName evidence="1">Putative sporulation protein YyaC</fullName>
    </submittedName>
</protein>
<keyword evidence="2" id="KW-1185">Reference proteome</keyword>
<organism evidence="1 2">
    <name type="scientific">Caldanaerobius fijiensis DSM 17918</name>
    <dbReference type="NCBI Taxonomy" id="1121256"/>
    <lineage>
        <taxon>Bacteria</taxon>
        <taxon>Bacillati</taxon>
        <taxon>Bacillota</taxon>
        <taxon>Clostridia</taxon>
        <taxon>Thermoanaerobacterales</taxon>
        <taxon>Thermoanaerobacteraceae</taxon>
        <taxon>Caldanaerobius</taxon>
    </lineage>
</organism>
<dbReference type="SUPFAM" id="SSF53163">
    <property type="entry name" value="HybD-like"/>
    <property type="match status" value="1"/>
</dbReference>
<dbReference type="Proteomes" id="UP000184088">
    <property type="component" value="Unassembled WGS sequence"/>
</dbReference>
<gene>
    <name evidence="1" type="ORF">SAMN02746089_00844</name>
</gene>
<dbReference type="RefSeq" id="WP_327021781.1">
    <property type="nucleotide sequence ID" value="NZ_FQVH01000006.1"/>
</dbReference>
<dbReference type="InterPro" id="IPR009665">
    <property type="entry name" value="YyaC"/>
</dbReference>
<dbReference type="Pfam" id="PF06866">
    <property type="entry name" value="DUF1256"/>
    <property type="match status" value="1"/>
</dbReference>
<dbReference type="STRING" id="1121256.SAMN02746089_00844"/>
<evidence type="ECO:0000313" key="2">
    <source>
        <dbReference type="Proteomes" id="UP000184088"/>
    </source>
</evidence>
<evidence type="ECO:0000313" key="1">
    <source>
        <dbReference type="EMBL" id="SHE82065.1"/>
    </source>
</evidence>